<gene>
    <name evidence="3" type="ORF">D9756_006616</name>
</gene>
<dbReference type="Proteomes" id="UP000559027">
    <property type="component" value="Unassembled WGS sequence"/>
</dbReference>
<feature type="transmembrane region" description="Helical" evidence="1">
    <location>
        <begin position="53"/>
        <end position="71"/>
    </location>
</feature>
<accession>A0A8H5G265</accession>
<dbReference type="AlphaFoldDB" id="A0A8H5G265"/>
<keyword evidence="1" id="KW-1133">Transmembrane helix</keyword>
<feature type="transmembrane region" description="Helical" evidence="1">
    <location>
        <begin position="110"/>
        <end position="131"/>
    </location>
</feature>
<reference evidence="3 4" key="1">
    <citation type="journal article" date="2020" name="ISME J.">
        <title>Uncovering the hidden diversity of litter-decomposition mechanisms in mushroom-forming fungi.</title>
        <authorList>
            <person name="Floudas D."/>
            <person name="Bentzer J."/>
            <person name="Ahren D."/>
            <person name="Johansson T."/>
            <person name="Persson P."/>
            <person name="Tunlid A."/>
        </authorList>
    </citation>
    <scope>NUCLEOTIDE SEQUENCE [LARGE SCALE GENOMIC DNA]</scope>
    <source>
        <strain evidence="3 4">CBS 146.42</strain>
    </source>
</reference>
<keyword evidence="1" id="KW-0812">Transmembrane</keyword>
<keyword evidence="4" id="KW-1185">Reference proteome</keyword>
<evidence type="ECO:0000256" key="1">
    <source>
        <dbReference type="SAM" id="Phobius"/>
    </source>
</evidence>
<sequence length="194" mass="21566">MLSLSLSLLLLSISTKSLTIVTISDVPAGAIGPTIGCKAQPPEKFWATYIPPFIFHIYLYGLAISVAIMNKDLWNMSKATRKVLWDGTAIFVVALVTFLLTIIFSSQTHFPWLSVPATFSPIILPATSITLTRKAITTRMLLANKTTILTDSQNSLFGAVELMPMDARDQNDNRRFPRWISPMQFARSSRSTLE</sequence>
<evidence type="ECO:0000313" key="4">
    <source>
        <dbReference type="Proteomes" id="UP000559027"/>
    </source>
</evidence>
<feature type="signal peptide" evidence="2">
    <location>
        <begin position="1"/>
        <end position="19"/>
    </location>
</feature>
<protein>
    <submittedName>
        <fullName evidence="3">Uncharacterized protein</fullName>
    </submittedName>
</protein>
<proteinExistence type="predicted"/>
<dbReference type="EMBL" id="JAACJO010000006">
    <property type="protein sequence ID" value="KAF5356938.1"/>
    <property type="molecule type" value="Genomic_DNA"/>
</dbReference>
<feature type="chain" id="PRO_5034347445" evidence="2">
    <location>
        <begin position="20"/>
        <end position="194"/>
    </location>
</feature>
<dbReference type="OrthoDB" id="2679643at2759"/>
<evidence type="ECO:0000256" key="2">
    <source>
        <dbReference type="SAM" id="SignalP"/>
    </source>
</evidence>
<evidence type="ECO:0000313" key="3">
    <source>
        <dbReference type="EMBL" id="KAF5356938.1"/>
    </source>
</evidence>
<keyword evidence="2" id="KW-0732">Signal</keyword>
<comment type="caution">
    <text evidence="3">The sequence shown here is derived from an EMBL/GenBank/DDBJ whole genome shotgun (WGS) entry which is preliminary data.</text>
</comment>
<organism evidence="3 4">
    <name type="scientific">Leucocoprinus leucothites</name>
    <dbReference type="NCBI Taxonomy" id="201217"/>
    <lineage>
        <taxon>Eukaryota</taxon>
        <taxon>Fungi</taxon>
        <taxon>Dikarya</taxon>
        <taxon>Basidiomycota</taxon>
        <taxon>Agaricomycotina</taxon>
        <taxon>Agaricomycetes</taxon>
        <taxon>Agaricomycetidae</taxon>
        <taxon>Agaricales</taxon>
        <taxon>Agaricineae</taxon>
        <taxon>Agaricaceae</taxon>
        <taxon>Leucocoprinus</taxon>
    </lineage>
</organism>
<feature type="transmembrane region" description="Helical" evidence="1">
    <location>
        <begin position="83"/>
        <end position="104"/>
    </location>
</feature>
<name>A0A8H5G265_9AGAR</name>
<keyword evidence="1" id="KW-0472">Membrane</keyword>